<dbReference type="Pfam" id="PF00005">
    <property type="entry name" value="ABC_tran"/>
    <property type="match status" value="1"/>
</dbReference>
<feature type="transmembrane region" description="Helical" evidence="9">
    <location>
        <begin position="20"/>
        <end position="47"/>
    </location>
</feature>
<feature type="transmembrane region" description="Helical" evidence="9">
    <location>
        <begin position="157"/>
        <end position="176"/>
    </location>
</feature>
<gene>
    <name evidence="12" type="ORF">CQA58_00485</name>
</gene>
<keyword evidence="4 9" id="KW-0812">Transmembrane</keyword>
<evidence type="ECO:0000256" key="9">
    <source>
        <dbReference type="SAM" id="Phobius"/>
    </source>
</evidence>
<protein>
    <submittedName>
        <fullName evidence="12">Multidrug transporter</fullName>
    </submittedName>
</protein>
<dbReference type="PANTHER" id="PTHR24221:SF654">
    <property type="entry name" value="ATP-BINDING CASSETTE SUB-FAMILY B MEMBER 6"/>
    <property type="match status" value="1"/>
</dbReference>
<comment type="caution">
    <text evidence="12">The sequence shown here is derived from an EMBL/GenBank/DDBJ whole genome shotgun (WGS) entry which is preliminary data.</text>
</comment>
<feature type="transmembrane region" description="Helical" evidence="9">
    <location>
        <begin position="76"/>
        <end position="95"/>
    </location>
</feature>
<dbReference type="AlphaFoldDB" id="A0A3D8J4G9"/>
<dbReference type="Gene3D" id="3.40.50.300">
    <property type="entry name" value="P-loop containing nucleotide triphosphate hydrolases"/>
    <property type="match status" value="1"/>
</dbReference>
<dbReference type="SMART" id="SM00382">
    <property type="entry name" value="AAA"/>
    <property type="match status" value="1"/>
</dbReference>
<evidence type="ECO:0000313" key="12">
    <source>
        <dbReference type="EMBL" id="RDU72116.1"/>
    </source>
</evidence>
<dbReference type="InterPro" id="IPR011527">
    <property type="entry name" value="ABC1_TM_dom"/>
</dbReference>
<keyword evidence="8 9" id="KW-0472">Membrane</keyword>
<dbReference type="PROSITE" id="PS50893">
    <property type="entry name" value="ABC_TRANSPORTER_2"/>
    <property type="match status" value="1"/>
</dbReference>
<dbReference type="GO" id="GO:0140359">
    <property type="term" value="F:ABC-type transporter activity"/>
    <property type="evidence" value="ECO:0007669"/>
    <property type="project" value="InterPro"/>
</dbReference>
<reference evidence="12 13" key="1">
    <citation type="submission" date="2018-04" db="EMBL/GenBank/DDBJ databases">
        <title>Novel Campyloabacter and Helicobacter Species and Strains.</title>
        <authorList>
            <person name="Mannion A.J."/>
            <person name="Shen Z."/>
            <person name="Fox J.G."/>
        </authorList>
    </citation>
    <scope>NUCLEOTIDE SEQUENCE [LARGE SCALE GENOMIC DNA]</scope>
    <source>
        <strain evidence="12 13">MIT 04-9366</strain>
    </source>
</reference>
<evidence type="ECO:0000256" key="4">
    <source>
        <dbReference type="ARBA" id="ARBA00022692"/>
    </source>
</evidence>
<dbReference type="EMBL" id="NXLV01000001">
    <property type="protein sequence ID" value="RDU72116.1"/>
    <property type="molecule type" value="Genomic_DNA"/>
</dbReference>
<dbReference type="InterPro" id="IPR003439">
    <property type="entry name" value="ABC_transporter-like_ATP-bd"/>
</dbReference>
<keyword evidence="3" id="KW-1003">Cell membrane</keyword>
<evidence type="ECO:0000256" key="1">
    <source>
        <dbReference type="ARBA" id="ARBA00004651"/>
    </source>
</evidence>
<dbReference type="GO" id="GO:0016887">
    <property type="term" value="F:ATP hydrolysis activity"/>
    <property type="evidence" value="ECO:0007669"/>
    <property type="project" value="InterPro"/>
</dbReference>
<dbReference type="FunFam" id="3.40.50.300:FF:000299">
    <property type="entry name" value="ABC transporter ATP-binding protein/permease"/>
    <property type="match status" value="1"/>
</dbReference>
<name>A0A3D8J4G9_9HELI</name>
<dbReference type="InterPro" id="IPR036640">
    <property type="entry name" value="ABC1_TM_sf"/>
</dbReference>
<dbReference type="SUPFAM" id="SSF90123">
    <property type="entry name" value="ABC transporter transmembrane region"/>
    <property type="match status" value="1"/>
</dbReference>
<dbReference type="RefSeq" id="WP_115568746.1">
    <property type="nucleotide sequence ID" value="NZ_NXLV01000001.1"/>
</dbReference>
<dbReference type="Proteomes" id="UP000257045">
    <property type="component" value="Unassembled WGS sequence"/>
</dbReference>
<accession>A0A3D8J4G9</accession>
<evidence type="ECO:0000256" key="6">
    <source>
        <dbReference type="ARBA" id="ARBA00022840"/>
    </source>
</evidence>
<dbReference type="InterPro" id="IPR027417">
    <property type="entry name" value="P-loop_NTPase"/>
</dbReference>
<organism evidence="12 13">
    <name type="scientific">Helicobacter brantae</name>
    <dbReference type="NCBI Taxonomy" id="375927"/>
    <lineage>
        <taxon>Bacteria</taxon>
        <taxon>Pseudomonadati</taxon>
        <taxon>Campylobacterota</taxon>
        <taxon>Epsilonproteobacteria</taxon>
        <taxon>Campylobacterales</taxon>
        <taxon>Helicobacteraceae</taxon>
        <taxon>Helicobacter</taxon>
    </lineage>
</organism>
<dbReference type="PROSITE" id="PS50929">
    <property type="entry name" value="ABC_TM1F"/>
    <property type="match status" value="1"/>
</dbReference>
<dbReference type="OrthoDB" id="9760168at2"/>
<dbReference type="GO" id="GO:0005524">
    <property type="term" value="F:ATP binding"/>
    <property type="evidence" value="ECO:0007669"/>
    <property type="project" value="UniProtKB-KW"/>
</dbReference>
<dbReference type="Gene3D" id="1.20.1560.10">
    <property type="entry name" value="ABC transporter type 1, transmembrane domain"/>
    <property type="match status" value="1"/>
</dbReference>
<dbReference type="GO" id="GO:0034040">
    <property type="term" value="F:ATPase-coupled lipid transmembrane transporter activity"/>
    <property type="evidence" value="ECO:0007669"/>
    <property type="project" value="TreeGrafter"/>
</dbReference>
<keyword evidence="13" id="KW-1185">Reference proteome</keyword>
<dbReference type="InterPro" id="IPR003593">
    <property type="entry name" value="AAA+_ATPase"/>
</dbReference>
<dbReference type="CDD" id="cd18553">
    <property type="entry name" value="ABC_6TM_PglK_like"/>
    <property type="match status" value="1"/>
</dbReference>
<keyword evidence="5" id="KW-0547">Nucleotide-binding</keyword>
<dbReference type="InterPro" id="IPR039421">
    <property type="entry name" value="Type_1_exporter"/>
</dbReference>
<feature type="domain" description="ABC transmembrane type-1" evidence="11">
    <location>
        <begin position="23"/>
        <end position="324"/>
    </location>
</feature>
<evidence type="ECO:0000256" key="5">
    <source>
        <dbReference type="ARBA" id="ARBA00022741"/>
    </source>
</evidence>
<keyword evidence="7 9" id="KW-1133">Transmembrane helix</keyword>
<keyword evidence="6" id="KW-0067">ATP-binding</keyword>
<dbReference type="InterPro" id="IPR017871">
    <property type="entry name" value="ABC_transporter-like_CS"/>
</dbReference>
<evidence type="ECO:0000259" key="11">
    <source>
        <dbReference type="PROSITE" id="PS50929"/>
    </source>
</evidence>
<feature type="domain" description="ABC transporter" evidence="10">
    <location>
        <begin position="354"/>
        <end position="570"/>
    </location>
</feature>
<evidence type="ECO:0000259" key="10">
    <source>
        <dbReference type="PROSITE" id="PS50893"/>
    </source>
</evidence>
<sequence length="570" mass="65099">MREVSDFYKLRFLTTRKDKISLLVLLGMTIFSSIIETIGVGIIMPFITFASNPSMLLENRYGSAIFNFFDFSSTQTFMFVFSGALIVFYLFRLFYNTFYSYSINLFAYRKYHNLAFRMFQKILKSSFLDFTNKNSDILRRGITGDALNASNYIRNFLLLYSELFTIGFLYSILLIVSWKMTIVLTCILSFKVFLITQTVSKIIKKKGEERVKIEGGFLGLLSNSFGNFKIIKIKDANSQLEQDFLDKGYNRAKIEVTTQTLIELPRNLLETFGFAILISCVAYILYRYEDASAVLPIMSMYALALYKVLPSVNKILNYFNGMKSMSKSLEIVYDELKNFPQEEGDEKIKFDREIILQNICFSYIQDKPVIQNFNLQIKKGEKIAFVGASGAGKSTLVDIITGFYQPSSGKILVDNVLLTQENIKDWRKKIGYIPQSIYLFDGDVAENVAFGSVYDEQKIIQACKIAKIYDFLEEHEGIHTRVGDGGIKLSGGQKQRIGIARAIYDNPEILVLDEATSALDNETEEKIMEEIYELSKDKTLLVIAHRLSTVERCDRRIVVENSNLGGGRSE</sequence>
<proteinExistence type="predicted"/>
<dbReference type="PROSITE" id="PS00211">
    <property type="entry name" value="ABC_TRANSPORTER_1"/>
    <property type="match status" value="1"/>
</dbReference>
<evidence type="ECO:0000256" key="2">
    <source>
        <dbReference type="ARBA" id="ARBA00022448"/>
    </source>
</evidence>
<keyword evidence="2" id="KW-0813">Transport</keyword>
<comment type="subcellular location">
    <subcellularLocation>
        <location evidence="1">Cell membrane</location>
        <topology evidence="1">Multi-pass membrane protein</topology>
    </subcellularLocation>
</comment>
<evidence type="ECO:0000256" key="3">
    <source>
        <dbReference type="ARBA" id="ARBA00022475"/>
    </source>
</evidence>
<evidence type="ECO:0000313" key="13">
    <source>
        <dbReference type="Proteomes" id="UP000257045"/>
    </source>
</evidence>
<evidence type="ECO:0000256" key="7">
    <source>
        <dbReference type="ARBA" id="ARBA00022989"/>
    </source>
</evidence>
<dbReference type="GO" id="GO:0005886">
    <property type="term" value="C:plasma membrane"/>
    <property type="evidence" value="ECO:0007669"/>
    <property type="project" value="UniProtKB-SubCell"/>
</dbReference>
<evidence type="ECO:0000256" key="8">
    <source>
        <dbReference type="ARBA" id="ARBA00023136"/>
    </source>
</evidence>
<dbReference type="SUPFAM" id="SSF52540">
    <property type="entry name" value="P-loop containing nucleoside triphosphate hydrolases"/>
    <property type="match status" value="1"/>
</dbReference>
<dbReference type="PANTHER" id="PTHR24221">
    <property type="entry name" value="ATP-BINDING CASSETTE SUB-FAMILY B"/>
    <property type="match status" value="1"/>
</dbReference>